<dbReference type="EMBL" id="DVMP01000104">
    <property type="protein sequence ID" value="HIU25982.1"/>
    <property type="molecule type" value="Genomic_DNA"/>
</dbReference>
<dbReference type="SUPFAM" id="SSF53067">
    <property type="entry name" value="Actin-like ATPase domain"/>
    <property type="match status" value="1"/>
</dbReference>
<evidence type="ECO:0000313" key="1">
    <source>
        <dbReference type="EMBL" id="HIU25982.1"/>
    </source>
</evidence>
<feature type="non-terminal residue" evidence="1">
    <location>
        <position position="1"/>
    </location>
</feature>
<protein>
    <submittedName>
        <fullName evidence="1">Ethanolamine ammonia-lyase reactivating factor EutA</fullName>
    </submittedName>
</protein>
<name>A0A9D1I112_9FIRM</name>
<reference evidence="1" key="2">
    <citation type="journal article" date="2021" name="PeerJ">
        <title>Extensive microbial diversity within the chicken gut microbiome revealed by metagenomics and culture.</title>
        <authorList>
            <person name="Gilroy R."/>
            <person name="Ravi A."/>
            <person name="Getino M."/>
            <person name="Pursley I."/>
            <person name="Horton D.L."/>
            <person name="Alikhan N.F."/>
            <person name="Baker D."/>
            <person name="Gharbi K."/>
            <person name="Hall N."/>
            <person name="Watson M."/>
            <person name="Adriaenssens E.M."/>
            <person name="Foster-Nyarko E."/>
            <person name="Jarju S."/>
            <person name="Secka A."/>
            <person name="Antonio M."/>
            <person name="Oren A."/>
            <person name="Chaudhuri R.R."/>
            <person name="La Ragione R."/>
            <person name="Hildebrand F."/>
            <person name="Pallen M.J."/>
        </authorList>
    </citation>
    <scope>NUCLEOTIDE SEQUENCE</scope>
    <source>
        <strain evidence="1">ChiHcec3-6078</strain>
    </source>
</reference>
<organism evidence="1 2">
    <name type="scientific">Candidatus Allocopromorpha excrementigallinarum</name>
    <dbReference type="NCBI Taxonomy" id="2840742"/>
    <lineage>
        <taxon>Bacteria</taxon>
        <taxon>Bacillati</taxon>
        <taxon>Bacillota</taxon>
        <taxon>Clostridia</taxon>
        <taxon>Eubacteriales</taxon>
        <taxon>Eubacteriaceae</taxon>
        <taxon>Eubacteriaceae incertae sedis</taxon>
        <taxon>Candidatus Allocopromorpha</taxon>
    </lineage>
</organism>
<accession>A0A9D1I112</accession>
<dbReference type="InterPro" id="IPR009377">
    <property type="entry name" value="EutA"/>
</dbReference>
<sequence length="411" mass="44563">IYFTPLKSNTTLDADSIAEIIEKEYQRAGINPGDVETGAVIVTGDTARKENAQAVISRISGLAGDFVAATVGPEFESVLAGRGSGAQKYSAEHTEIITNCDIGGGTSNSATFYDGRVTEASCMDIGGRLIRFKENTLIIEYIYPKTAELAGGLGIEASEGRKITPEEINRITDEMAHLLLREISKDTVDKTISFSGGVGRLIYEESLPDDFIYNDIGVCLARSIKKELKNFNFSKVIKPEETTGATVIGTSNYSMEVSGSTIHISSREALPMKNVPIATVKRAEELSKEELIKEIHENIAWRQNGDEKENIAVALTFERRIGFAKVKEISEAVVDSIGRAAEDTSAPLIVILKSDYGKVMGQTIKNLLPPEKDVLCIDNVDTGHGDYMDIGAPLRSGEAVPIVIKTLAFSY</sequence>
<dbReference type="InterPro" id="IPR043129">
    <property type="entry name" value="ATPase_NBD"/>
</dbReference>
<proteinExistence type="predicted"/>
<gene>
    <name evidence="1" type="ORF">IAC50_05755</name>
</gene>
<dbReference type="Proteomes" id="UP000824090">
    <property type="component" value="Unassembled WGS sequence"/>
</dbReference>
<reference evidence="1" key="1">
    <citation type="submission" date="2020-10" db="EMBL/GenBank/DDBJ databases">
        <authorList>
            <person name="Gilroy R."/>
        </authorList>
    </citation>
    <scope>NUCLEOTIDE SEQUENCE</scope>
    <source>
        <strain evidence="1">ChiHcec3-6078</strain>
    </source>
</reference>
<evidence type="ECO:0000313" key="2">
    <source>
        <dbReference type="Proteomes" id="UP000824090"/>
    </source>
</evidence>
<dbReference type="Pfam" id="PF06277">
    <property type="entry name" value="EutA"/>
    <property type="match status" value="1"/>
</dbReference>
<comment type="caution">
    <text evidence="1">The sequence shown here is derived from an EMBL/GenBank/DDBJ whole genome shotgun (WGS) entry which is preliminary data.</text>
</comment>
<dbReference type="AlphaFoldDB" id="A0A9D1I112"/>